<reference evidence="2 3" key="2">
    <citation type="submission" date="2018-11" db="EMBL/GenBank/DDBJ databases">
        <authorList>
            <consortium name="Pathogen Informatics"/>
        </authorList>
    </citation>
    <scope>NUCLEOTIDE SEQUENCE [LARGE SCALE GENOMIC DNA]</scope>
    <source>
        <strain evidence="2 3">MHpl1</strain>
    </source>
</reference>
<evidence type="ECO:0000313" key="3">
    <source>
        <dbReference type="Proteomes" id="UP000268014"/>
    </source>
</evidence>
<feature type="region of interest" description="Disordered" evidence="1">
    <location>
        <begin position="1"/>
        <end position="27"/>
    </location>
</feature>
<evidence type="ECO:0000256" key="1">
    <source>
        <dbReference type="SAM" id="MobiDB-lite"/>
    </source>
</evidence>
<organism evidence="4">
    <name type="scientific">Haemonchus placei</name>
    <name type="common">Barber's pole worm</name>
    <dbReference type="NCBI Taxonomy" id="6290"/>
    <lineage>
        <taxon>Eukaryota</taxon>
        <taxon>Metazoa</taxon>
        <taxon>Ecdysozoa</taxon>
        <taxon>Nematoda</taxon>
        <taxon>Chromadorea</taxon>
        <taxon>Rhabditida</taxon>
        <taxon>Rhabditina</taxon>
        <taxon>Rhabditomorpha</taxon>
        <taxon>Strongyloidea</taxon>
        <taxon>Trichostrongylidae</taxon>
        <taxon>Haemonchus</taxon>
    </lineage>
</organism>
<protein>
    <submittedName>
        <fullName evidence="4">Craniofacial development protein 2-like</fullName>
    </submittedName>
</protein>
<evidence type="ECO:0000313" key="2">
    <source>
        <dbReference type="EMBL" id="VDO54894.1"/>
    </source>
</evidence>
<gene>
    <name evidence="2" type="ORF">HPLM_LOCUS14965</name>
</gene>
<proteinExistence type="predicted"/>
<dbReference type="Proteomes" id="UP000268014">
    <property type="component" value="Unassembled WGS sequence"/>
</dbReference>
<reference evidence="4" key="1">
    <citation type="submission" date="2017-02" db="UniProtKB">
        <authorList>
            <consortium name="WormBaseParasite"/>
        </authorList>
    </citation>
    <scope>IDENTIFICATION</scope>
</reference>
<keyword evidence="3" id="KW-1185">Reference proteome</keyword>
<sequence length="146" mass="17269">MYRKPDKVSQEDQIRRHRADRDEKASPAARCIREWRRTFPQNTRQQRHQNALGHEHRFLRKLDQSSRTFAIRRGDSKTALTIFVDYATTSSYEGEELEAFYIDLGRINREDHTFSMTIVCDFNAKIGPRTSRLARSRFRPVEARPA</sequence>
<dbReference type="EMBL" id="UZAF01018781">
    <property type="protein sequence ID" value="VDO54894.1"/>
    <property type="molecule type" value="Genomic_DNA"/>
</dbReference>
<dbReference type="WBParaSite" id="HPLM_0001497301-mRNA-1">
    <property type="protein sequence ID" value="HPLM_0001497301-mRNA-1"/>
    <property type="gene ID" value="HPLM_0001497301"/>
</dbReference>
<evidence type="ECO:0000313" key="4">
    <source>
        <dbReference type="WBParaSite" id="HPLM_0001497301-mRNA-1"/>
    </source>
</evidence>
<accession>A0A0N4WTP4</accession>
<name>A0A0N4WTP4_HAEPC</name>
<dbReference type="AlphaFoldDB" id="A0A0N4WTP4"/>